<keyword evidence="3" id="KW-1185">Reference proteome</keyword>
<dbReference type="RefSeq" id="WP_149306822.1">
    <property type="nucleotide sequence ID" value="NZ_SRSD01000003.1"/>
</dbReference>
<dbReference type="Proteomes" id="UP000324298">
    <property type="component" value="Unassembled WGS sequence"/>
</dbReference>
<dbReference type="Gene3D" id="3.30.70.100">
    <property type="match status" value="1"/>
</dbReference>
<reference evidence="2 3" key="1">
    <citation type="submission" date="2019-04" db="EMBL/GenBank/DDBJ databases">
        <title>Geobacter ruber sp. nov., ferric-reducing bacteria isolated from paddy soil.</title>
        <authorList>
            <person name="Xu Z."/>
            <person name="Masuda Y."/>
            <person name="Itoh H."/>
            <person name="Senoo K."/>
        </authorList>
    </citation>
    <scope>NUCLEOTIDE SEQUENCE [LARGE SCALE GENOMIC DNA]</scope>
    <source>
        <strain evidence="2 3">Red88</strain>
    </source>
</reference>
<sequence length="97" mass="11061">MSRVTVVARLLARKEAADAVKAELLKLLAPTRNEEGCVEYRLHQDNDDPALFFFYETWESDACLGKHKETAHYRSSFGAIEGMIQERSVNRLTMIEA</sequence>
<dbReference type="OrthoDB" id="287932at2"/>
<gene>
    <name evidence="2" type="ORF">ET418_06790</name>
</gene>
<accession>A0A5A9XK02</accession>
<dbReference type="PANTHER" id="PTHR33336:SF3">
    <property type="entry name" value="ABM DOMAIN-CONTAINING PROTEIN"/>
    <property type="match status" value="1"/>
</dbReference>
<evidence type="ECO:0000313" key="3">
    <source>
        <dbReference type="Proteomes" id="UP000324298"/>
    </source>
</evidence>
<dbReference type="InterPro" id="IPR011008">
    <property type="entry name" value="Dimeric_a/b-barrel"/>
</dbReference>
<proteinExistence type="predicted"/>
<dbReference type="InterPro" id="IPR050744">
    <property type="entry name" value="AI-2_Isomerase_LsrG"/>
</dbReference>
<feature type="domain" description="ABM" evidence="1">
    <location>
        <begin position="4"/>
        <end position="94"/>
    </location>
</feature>
<organism evidence="2 3">
    <name type="scientific">Oryzomonas rubra</name>
    <dbReference type="NCBI Taxonomy" id="2509454"/>
    <lineage>
        <taxon>Bacteria</taxon>
        <taxon>Pseudomonadati</taxon>
        <taxon>Thermodesulfobacteriota</taxon>
        <taxon>Desulfuromonadia</taxon>
        <taxon>Geobacterales</taxon>
        <taxon>Geobacteraceae</taxon>
        <taxon>Oryzomonas</taxon>
    </lineage>
</organism>
<protein>
    <submittedName>
        <fullName evidence="2">Antibiotic biosynthesis monooxygenase</fullName>
    </submittedName>
</protein>
<dbReference type="Pfam" id="PF03992">
    <property type="entry name" value="ABM"/>
    <property type="match status" value="1"/>
</dbReference>
<keyword evidence="2" id="KW-0503">Monooxygenase</keyword>
<keyword evidence="2" id="KW-0560">Oxidoreductase</keyword>
<dbReference type="AlphaFoldDB" id="A0A5A9XK02"/>
<evidence type="ECO:0000313" key="2">
    <source>
        <dbReference type="EMBL" id="KAA0893507.1"/>
    </source>
</evidence>
<dbReference type="EMBL" id="SRSD01000003">
    <property type="protein sequence ID" value="KAA0893507.1"/>
    <property type="molecule type" value="Genomic_DNA"/>
</dbReference>
<dbReference type="PANTHER" id="PTHR33336">
    <property type="entry name" value="QUINOL MONOOXYGENASE YGIN-RELATED"/>
    <property type="match status" value="1"/>
</dbReference>
<dbReference type="SUPFAM" id="SSF54909">
    <property type="entry name" value="Dimeric alpha+beta barrel"/>
    <property type="match status" value="1"/>
</dbReference>
<name>A0A5A9XK02_9BACT</name>
<dbReference type="GO" id="GO:0005829">
    <property type="term" value="C:cytosol"/>
    <property type="evidence" value="ECO:0007669"/>
    <property type="project" value="TreeGrafter"/>
</dbReference>
<dbReference type="InterPro" id="IPR007138">
    <property type="entry name" value="ABM_dom"/>
</dbReference>
<dbReference type="PROSITE" id="PS51725">
    <property type="entry name" value="ABM"/>
    <property type="match status" value="1"/>
</dbReference>
<dbReference type="GO" id="GO:0004497">
    <property type="term" value="F:monooxygenase activity"/>
    <property type="evidence" value="ECO:0007669"/>
    <property type="project" value="UniProtKB-KW"/>
</dbReference>
<comment type="caution">
    <text evidence="2">The sequence shown here is derived from an EMBL/GenBank/DDBJ whole genome shotgun (WGS) entry which is preliminary data.</text>
</comment>
<evidence type="ECO:0000259" key="1">
    <source>
        <dbReference type="PROSITE" id="PS51725"/>
    </source>
</evidence>